<sequence length="65" mass="6944">MQGYTASMQKRGGKAAVAKREPSGALQRSPLSPGTTEIGRHFRMCILRISPGSPVNKSAQSDVML</sequence>
<evidence type="ECO:0000313" key="2">
    <source>
        <dbReference type="EMBL" id="UQZ83739.1"/>
    </source>
</evidence>
<name>A0ABY4RMP3_9BACL</name>
<proteinExistence type="predicted"/>
<feature type="region of interest" description="Disordered" evidence="1">
    <location>
        <begin position="1"/>
        <end position="37"/>
    </location>
</feature>
<gene>
    <name evidence="2" type="ORF">SK3146_02946</name>
</gene>
<reference evidence="2" key="1">
    <citation type="submission" date="2018-02" db="EMBL/GenBank/DDBJ databases">
        <authorList>
            <person name="Kim S.-K."/>
            <person name="Jung H.-I."/>
            <person name="Lee S.-W."/>
        </authorList>
    </citation>
    <scope>NUCLEOTIDE SEQUENCE</scope>
    <source>
        <strain evidence="2">SK3146</strain>
    </source>
</reference>
<keyword evidence="3" id="KW-1185">Reference proteome</keyword>
<dbReference type="Proteomes" id="UP001057134">
    <property type="component" value="Chromosome"/>
</dbReference>
<accession>A0ABY4RMP3</accession>
<organism evidence="2 3">
    <name type="scientific">Paenibacillus konkukensis</name>
    <dbReference type="NCBI Taxonomy" id="2020716"/>
    <lineage>
        <taxon>Bacteria</taxon>
        <taxon>Bacillati</taxon>
        <taxon>Bacillota</taxon>
        <taxon>Bacilli</taxon>
        <taxon>Bacillales</taxon>
        <taxon>Paenibacillaceae</taxon>
        <taxon>Paenibacillus</taxon>
    </lineage>
</organism>
<protein>
    <submittedName>
        <fullName evidence="2">Uncharacterized protein</fullName>
    </submittedName>
</protein>
<evidence type="ECO:0000256" key="1">
    <source>
        <dbReference type="SAM" id="MobiDB-lite"/>
    </source>
</evidence>
<reference evidence="2" key="2">
    <citation type="journal article" date="2021" name="J Anim Sci Technol">
        <title>Complete genome sequence of Paenibacillus konkukensis sp. nov. SK3146 as a potential probiotic strain.</title>
        <authorList>
            <person name="Jung H.I."/>
            <person name="Park S."/>
            <person name="Niu K.M."/>
            <person name="Lee S.W."/>
            <person name="Kothari D."/>
            <person name="Yi K.J."/>
            <person name="Kim S.K."/>
        </authorList>
    </citation>
    <scope>NUCLEOTIDE SEQUENCE</scope>
    <source>
        <strain evidence="2">SK3146</strain>
    </source>
</reference>
<evidence type="ECO:0000313" key="3">
    <source>
        <dbReference type="Proteomes" id="UP001057134"/>
    </source>
</evidence>
<dbReference type="EMBL" id="CP027059">
    <property type="protein sequence ID" value="UQZ83739.1"/>
    <property type="molecule type" value="Genomic_DNA"/>
</dbReference>